<name>A0AAV4URF8_CAEEX</name>
<dbReference type="Proteomes" id="UP001054945">
    <property type="component" value="Unassembled WGS sequence"/>
</dbReference>
<dbReference type="AlphaFoldDB" id="A0AAV4URF8"/>
<sequence>MKHGCMRDRQAVTFCKTIYLFGLSTGLKAPPGKGERCTIIHIGSISGVLEGLLIFKSNRSDNYPKDMNLVCFEKCFESILVQLQKNAVIVMDVAAFHLRRV</sequence>
<reference evidence="1 2" key="1">
    <citation type="submission" date="2021-06" db="EMBL/GenBank/DDBJ databases">
        <title>Caerostris extrusa draft genome.</title>
        <authorList>
            <person name="Kono N."/>
            <person name="Arakawa K."/>
        </authorList>
    </citation>
    <scope>NUCLEOTIDE SEQUENCE [LARGE SCALE GENOMIC DNA]</scope>
</reference>
<protein>
    <submittedName>
        <fullName evidence="1">Uncharacterized protein</fullName>
    </submittedName>
</protein>
<gene>
    <name evidence="1" type="ORF">CEXT_622801</name>
</gene>
<evidence type="ECO:0000313" key="1">
    <source>
        <dbReference type="EMBL" id="GIY60377.1"/>
    </source>
</evidence>
<organism evidence="1 2">
    <name type="scientific">Caerostris extrusa</name>
    <name type="common">Bark spider</name>
    <name type="synonym">Caerostris bankana</name>
    <dbReference type="NCBI Taxonomy" id="172846"/>
    <lineage>
        <taxon>Eukaryota</taxon>
        <taxon>Metazoa</taxon>
        <taxon>Ecdysozoa</taxon>
        <taxon>Arthropoda</taxon>
        <taxon>Chelicerata</taxon>
        <taxon>Arachnida</taxon>
        <taxon>Araneae</taxon>
        <taxon>Araneomorphae</taxon>
        <taxon>Entelegynae</taxon>
        <taxon>Araneoidea</taxon>
        <taxon>Araneidae</taxon>
        <taxon>Caerostris</taxon>
    </lineage>
</organism>
<keyword evidence="2" id="KW-1185">Reference proteome</keyword>
<proteinExistence type="predicted"/>
<dbReference type="EMBL" id="BPLR01013321">
    <property type="protein sequence ID" value="GIY60377.1"/>
    <property type="molecule type" value="Genomic_DNA"/>
</dbReference>
<accession>A0AAV4URF8</accession>
<evidence type="ECO:0000313" key="2">
    <source>
        <dbReference type="Proteomes" id="UP001054945"/>
    </source>
</evidence>
<comment type="caution">
    <text evidence="1">The sequence shown here is derived from an EMBL/GenBank/DDBJ whole genome shotgun (WGS) entry which is preliminary data.</text>
</comment>